<feature type="binding site" evidence="1">
    <location>
        <position position="60"/>
    </location>
    <ligand>
        <name>Zn(2+)</name>
        <dbReference type="ChEBI" id="CHEBI:29105"/>
    </ligand>
</feature>
<evidence type="ECO:0000313" key="4">
    <source>
        <dbReference type="Proteomes" id="UP000262621"/>
    </source>
</evidence>
<dbReference type="RefSeq" id="WP_117227164.1">
    <property type="nucleotide sequence ID" value="NZ_CP061725.1"/>
</dbReference>
<accession>A0A372G2V4</accession>
<feature type="binding site" evidence="1">
    <location>
        <position position="35"/>
    </location>
    <ligand>
        <name>Zn(2+)</name>
        <dbReference type="ChEBI" id="CHEBI:29105"/>
    </ligand>
</feature>
<evidence type="ECO:0000256" key="2">
    <source>
        <dbReference type="SAM" id="MobiDB-lite"/>
    </source>
</evidence>
<name>A0A372G2V4_9ACTN</name>
<keyword evidence="1" id="KW-0479">Metal-binding</keyword>
<comment type="cofactor">
    <cofactor evidence="1">
        <name>Zn(2+)</name>
        <dbReference type="ChEBI" id="CHEBI:29105"/>
    </cofactor>
    <text evidence="1">Bind 1 Zn(2+) per subunit.</text>
</comment>
<dbReference type="InterPro" id="IPR038638">
    <property type="entry name" value="RbpA_sf"/>
</dbReference>
<dbReference type="Proteomes" id="UP000262621">
    <property type="component" value="Unassembled WGS sequence"/>
</dbReference>
<sequence>MSNGNVIRGARVGSAPPRHPERHQPVPCRSVSYWCRNGHRTDIRLVAEVQAPPTWDCPRCGLPAGPDAHDPPGRVRAEPHKSHLAYVKERRTEAEGEAILAEALTALRRQRGAR</sequence>
<keyword evidence="4" id="KW-1185">Reference proteome</keyword>
<dbReference type="InterPro" id="IPR025182">
    <property type="entry name" value="RNApol-bd_RbpA"/>
</dbReference>
<protein>
    <recommendedName>
        <fullName evidence="1">RNA polymerase-binding protein RbpA</fullName>
    </recommendedName>
</protein>
<dbReference type="GO" id="GO:0001000">
    <property type="term" value="F:bacterial-type RNA polymerase core enzyme binding"/>
    <property type="evidence" value="ECO:0007669"/>
    <property type="project" value="UniProtKB-UniRule"/>
</dbReference>
<feature type="binding site" evidence="1">
    <location>
        <position position="39"/>
    </location>
    <ligand>
        <name>Zn(2+)</name>
        <dbReference type="ChEBI" id="CHEBI:29105"/>
    </ligand>
</feature>
<feature type="binding site" evidence="1">
    <location>
        <position position="57"/>
    </location>
    <ligand>
        <name>Zn(2+)</name>
        <dbReference type="ChEBI" id="CHEBI:29105"/>
    </ligand>
</feature>
<keyword evidence="1" id="KW-0862">Zinc</keyword>
<comment type="subunit">
    <text evidence="1">Forms a complex with the RNAP catalytic core and with free principal sigma factors.</text>
</comment>
<dbReference type="Pfam" id="PF13397">
    <property type="entry name" value="RbpA"/>
    <property type="match status" value="1"/>
</dbReference>
<dbReference type="GO" id="GO:0008270">
    <property type="term" value="F:zinc ion binding"/>
    <property type="evidence" value="ECO:0007669"/>
    <property type="project" value="UniProtKB-UniRule"/>
</dbReference>
<proteinExistence type="inferred from homology"/>
<dbReference type="EMBL" id="QVFU01000004">
    <property type="protein sequence ID" value="RFS47313.1"/>
    <property type="molecule type" value="Genomic_DNA"/>
</dbReference>
<dbReference type="HAMAP" id="MF_01483">
    <property type="entry name" value="RbpA"/>
    <property type="match status" value="1"/>
</dbReference>
<gene>
    <name evidence="1" type="primary">rbpA</name>
    <name evidence="3" type="ORF">D0Q02_07095</name>
</gene>
<comment type="caution">
    <text evidence="3">The sequence shown here is derived from an EMBL/GenBank/DDBJ whole genome shotgun (WGS) entry which is preliminary data.</text>
</comment>
<comment type="function">
    <text evidence="1">Binds to RNA polymerase (RNAP), stimulating transcription from principal, but not alternative sigma factor promoters.</text>
</comment>
<evidence type="ECO:0000313" key="3">
    <source>
        <dbReference type="EMBL" id="RFS47313.1"/>
    </source>
</evidence>
<dbReference type="Gene3D" id="2.20.28.270">
    <property type="entry name" value="RNA polymerase-binding protein A"/>
    <property type="match status" value="1"/>
</dbReference>
<feature type="region of interest" description="Disordered" evidence="2">
    <location>
        <begin position="1"/>
        <end position="26"/>
    </location>
</feature>
<dbReference type="AlphaFoldDB" id="A0A372G2V4"/>
<reference evidence="3 4" key="1">
    <citation type="submission" date="2018-08" db="EMBL/GenBank/DDBJ databases">
        <title>Verrucosispora craniellae sp. nov., isolated from a marine sponge in the South China Sea.</title>
        <authorList>
            <person name="Li L."/>
            <person name="Lin H.W."/>
        </authorList>
    </citation>
    <scope>NUCLEOTIDE SEQUENCE [LARGE SCALE GENOMIC DNA]</scope>
    <source>
        <strain evidence="3 4">LHW63014</strain>
    </source>
</reference>
<dbReference type="OrthoDB" id="3254820at2"/>
<organism evidence="3 4">
    <name type="scientific">Micromonospora craniellae</name>
    <dbReference type="NCBI Taxonomy" id="2294034"/>
    <lineage>
        <taxon>Bacteria</taxon>
        <taxon>Bacillati</taxon>
        <taxon>Actinomycetota</taxon>
        <taxon>Actinomycetes</taxon>
        <taxon>Micromonosporales</taxon>
        <taxon>Micromonosporaceae</taxon>
        <taxon>Micromonospora</taxon>
    </lineage>
</organism>
<dbReference type="GO" id="GO:0045893">
    <property type="term" value="P:positive regulation of DNA-templated transcription"/>
    <property type="evidence" value="ECO:0007669"/>
    <property type="project" value="UniProtKB-UniRule"/>
</dbReference>
<evidence type="ECO:0000256" key="1">
    <source>
        <dbReference type="HAMAP-Rule" id="MF_01483"/>
    </source>
</evidence>
<keyword evidence="1" id="KW-0805">Transcription regulation</keyword>
<comment type="similarity">
    <text evidence="1">Belongs to the RNA polymerase-binding protein RbpA family.</text>
</comment>
<keyword evidence="1" id="KW-0804">Transcription</keyword>